<dbReference type="Proteomes" id="UP000295783">
    <property type="component" value="Unassembled WGS sequence"/>
</dbReference>
<keyword evidence="2" id="KW-1185">Reference proteome</keyword>
<reference evidence="1 2" key="1">
    <citation type="submission" date="2019-03" db="EMBL/GenBank/DDBJ databases">
        <title>Genomic Encyclopedia of Type Strains, Phase III (KMG-III): the genomes of soil and plant-associated and newly described type strains.</title>
        <authorList>
            <person name="Whitman W."/>
        </authorList>
    </citation>
    <scope>NUCLEOTIDE SEQUENCE [LARGE SCALE GENOMIC DNA]</scope>
    <source>
        <strain evidence="1 2">CGMCC 1.7660</strain>
    </source>
</reference>
<dbReference type="InterPro" id="IPR017495">
    <property type="entry name" value="PuhC"/>
</dbReference>
<comment type="caution">
    <text evidence="1">The sequence shown here is derived from an EMBL/GenBank/DDBJ whole genome shotgun (WGS) entry which is preliminary data.</text>
</comment>
<proteinExistence type="predicted"/>
<dbReference type="OrthoDB" id="7848123at2"/>
<sequence length="152" mass="16113">MSDPFADRPLPRATLLGAGALVAFTLVAVAAARLGGTEATAVPSVPSLESRDLRFLDQADGAVAVYDLKDGSAVALLPAGSNNFIRGALRGLARERKRQDIGMAPPFRLTRWADGRYTLEDTATRRTIDLRAFGSTNVQAFADLLQAGKGMP</sequence>
<dbReference type="NCBIfam" id="TIGR03054">
    <property type="entry name" value="photo_alph_chp1"/>
    <property type="match status" value="1"/>
</dbReference>
<organism evidence="1 2">
    <name type="scientific">Dongia mobilis</name>
    <dbReference type="NCBI Taxonomy" id="578943"/>
    <lineage>
        <taxon>Bacteria</taxon>
        <taxon>Pseudomonadati</taxon>
        <taxon>Pseudomonadota</taxon>
        <taxon>Alphaproteobacteria</taxon>
        <taxon>Rhodospirillales</taxon>
        <taxon>Dongiaceae</taxon>
        <taxon>Dongia</taxon>
    </lineage>
</organism>
<name>A0A4R6WT63_9PROT</name>
<dbReference type="AlphaFoldDB" id="A0A4R6WT63"/>
<accession>A0A4R6WT63</accession>
<evidence type="ECO:0000313" key="1">
    <source>
        <dbReference type="EMBL" id="TDQ82959.1"/>
    </source>
</evidence>
<dbReference type="RefSeq" id="WP_133612758.1">
    <property type="nucleotide sequence ID" value="NZ_SNYW01000007.1"/>
</dbReference>
<evidence type="ECO:0000313" key="2">
    <source>
        <dbReference type="Proteomes" id="UP000295783"/>
    </source>
</evidence>
<protein>
    <submittedName>
        <fullName evidence="1">Putative photosynthetic complex assembly protein</fullName>
    </submittedName>
</protein>
<dbReference type="EMBL" id="SNYW01000007">
    <property type="protein sequence ID" value="TDQ82959.1"/>
    <property type="molecule type" value="Genomic_DNA"/>
</dbReference>
<gene>
    <name evidence="1" type="ORF">A8950_1241</name>
</gene>